<comment type="caution">
    <text evidence="2">The sequence shown here is derived from an EMBL/GenBank/DDBJ whole genome shotgun (WGS) entry which is preliminary data.</text>
</comment>
<dbReference type="SMART" id="SM00128">
    <property type="entry name" value="IPPc"/>
    <property type="match status" value="1"/>
</dbReference>
<gene>
    <name evidence="2" type="ORF">GPY42_08755</name>
</gene>
<proteinExistence type="predicted"/>
<dbReference type="InterPro" id="IPR036691">
    <property type="entry name" value="Endo/exonu/phosph_ase_sf"/>
</dbReference>
<evidence type="ECO:0000259" key="1">
    <source>
        <dbReference type="SMART" id="SM00128"/>
    </source>
</evidence>
<accession>A0ABX0B0D6</accession>
<dbReference type="EMBL" id="WSFE01000009">
    <property type="protein sequence ID" value="NDL25270.1"/>
    <property type="molecule type" value="Genomic_DNA"/>
</dbReference>
<name>A0ABX0B0D6_9GAMM</name>
<keyword evidence="3" id="KW-1185">Reference proteome</keyword>
<dbReference type="Pfam" id="PF22669">
    <property type="entry name" value="Exo_endo_phos2"/>
    <property type="match status" value="1"/>
</dbReference>
<organism evidence="2 3">
    <name type="scientific">Photorhabdus kayaii</name>
    <dbReference type="NCBI Taxonomy" id="230088"/>
    <lineage>
        <taxon>Bacteria</taxon>
        <taxon>Pseudomonadati</taxon>
        <taxon>Pseudomonadota</taxon>
        <taxon>Gammaproteobacteria</taxon>
        <taxon>Enterobacterales</taxon>
        <taxon>Morganellaceae</taxon>
        <taxon>Photorhabdus</taxon>
    </lineage>
</organism>
<dbReference type="RefSeq" id="WP_113041690.1">
    <property type="nucleotide sequence ID" value="NZ_CAWPKC010000009.1"/>
</dbReference>
<dbReference type="Proteomes" id="UP000470051">
    <property type="component" value="Unassembled WGS sequence"/>
</dbReference>
<reference evidence="2 3" key="1">
    <citation type="submission" date="2019-12" db="EMBL/GenBank/DDBJ databases">
        <title>Engineering Photorhabdus to improve their lethality against agricultural pests.</title>
        <authorList>
            <person name="Machado R.A.R."/>
        </authorList>
    </citation>
    <scope>NUCLEOTIDE SEQUENCE [LARGE SCALE GENOMIC DNA]</scope>
    <source>
        <strain evidence="2 3">M-HU2</strain>
    </source>
</reference>
<protein>
    <submittedName>
        <fullName evidence="2">VPA0450 family T3SS effector inositol phosphatase</fullName>
    </submittedName>
</protein>
<evidence type="ECO:0000313" key="2">
    <source>
        <dbReference type="EMBL" id="NDL25270.1"/>
    </source>
</evidence>
<sequence>MSTIQINSQHRGSLDFVDIQNIKTNAKEGDTVKFGSVFGKEYRVTKNSDGEVSLKQKENRSFFNRFFSNTDSSKNSDLKLNLMNQQLHKKENSGNVKVLTLTYNQANQKMPEETKNYFQNLIQKGDYDVVLFAEQESKLLANDLELDGMNLLSQNKMKVMTKGLGEGVSYTSMSVFAKDGVDINVKKESEYRHGIGGRSMAFFMGITGNKGGVKTALEINGQALNVISAHLDSNKEVKREFEGNKLMEGIKPNEEVLITGDLNEREKRVAEGSDVLYDPIAHDDTHLAKHGFKFKPLDSHTYMQLDKHTGNIKQKEGRDRPDFGELDNTGLTNKTGNLQNHETSVITDGFVNVSDHKPVQSTFEVRSFSQKLIENAMTQNAGDFKNDAAYLKPGTDPANATFDDVTSANQARLGLESLSPNEQEFVKENFSSFIIGKDALFSQLTSGFMEEMGQLHASDLVKNPAQLQTQQIALSEKYELLSDKVNAEFNKQFVANL</sequence>
<feature type="domain" description="Inositol polyphosphate-related phosphatase" evidence="1">
    <location>
        <begin position="94"/>
        <end position="371"/>
    </location>
</feature>
<dbReference type="InterPro" id="IPR000300">
    <property type="entry name" value="IPPc"/>
</dbReference>
<evidence type="ECO:0000313" key="3">
    <source>
        <dbReference type="Proteomes" id="UP000470051"/>
    </source>
</evidence>
<dbReference type="Gene3D" id="3.60.10.10">
    <property type="entry name" value="Endonuclease/exonuclease/phosphatase"/>
    <property type="match status" value="1"/>
</dbReference>
<dbReference type="SUPFAM" id="SSF56219">
    <property type="entry name" value="DNase I-like"/>
    <property type="match status" value="1"/>
</dbReference>